<feature type="transmembrane region" description="Helical" evidence="1">
    <location>
        <begin position="191"/>
        <end position="215"/>
    </location>
</feature>
<accession>A0AA88I5Q9</accession>
<organism evidence="3 4">
    <name type="scientific">Artemia franciscana</name>
    <name type="common">Brine shrimp</name>
    <name type="synonym">Artemia sanfranciscana</name>
    <dbReference type="NCBI Taxonomy" id="6661"/>
    <lineage>
        <taxon>Eukaryota</taxon>
        <taxon>Metazoa</taxon>
        <taxon>Ecdysozoa</taxon>
        <taxon>Arthropoda</taxon>
        <taxon>Crustacea</taxon>
        <taxon>Branchiopoda</taxon>
        <taxon>Anostraca</taxon>
        <taxon>Artemiidae</taxon>
        <taxon>Artemia</taxon>
    </lineage>
</organism>
<keyword evidence="1" id="KW-1133">Transmembrane helix</keyword>
<protein>
    <recommendedName>
        <fullName evidence="2">C-type lectin domain-containing protein</fullName>
    </recommendedName>
</protein>
<dbReference type="InterPro" id="IPR016187">
    <property type="entry name" value="CTDL_fold"/>
</dbReference>
<name>A0AA88I5Q9_ARTSF</name>
<feature type="domain" description="C-type lectin" evidence="2">
    <location>
        <begin position="31"/>
        <end position="159"/>
    </location>
</feature>
<comment type="caution">
    <text evidence="3">The sequence shown here is derived from an EMBL/GenBank/DDBJ whole genome shotgun (WGS) entry which is preliminary data.</text>
</comment>
<dbReference type="SMART" id="SM00034">
    <property type="entry name" value="CLECT"/>
    <property type="match status" value="1"/>
</dbReference>
<proteinExistence type="predicted"/>
<dbReference type="InterPro" id="IPR001304">
    <property type="entry name" value="C-type_lectin-like"/>
</dbReference>
<gene>
    <name evidence="3" type="ORF">QYM36_001201</name>
</gene>
<dbReference type="PROSITE" id="PS50041">
    <property type="entry name" value="C_TYPE_LECTIN_2"/>
    <property type="match status" value="1"/>
</dbReference>
<dbReference type="Pfam" id="PF00059">
    <property type="entry name" value="Lectin_C"/>
    <property type="match status" value="1"/>
</dbReference>
<dbReference type="SUPFAM" id="SSF56436">
    <property type="entry name" value="C-type lectin-like"/>
    <property type="match status" value="1"/>
</dbReference>
<dbReference type="Gene3D" id="3.10.100.10">
    <property type="entry name" value="Mannose-Binding Protein A, subunit A"/>
    <property type="match status" value="1"/>
</dbReference>
<evidence type="ECO:0000313" key="3">
    <source>
        <dbReference type="EMBL" id="KAK2724630.1"/>
    </source>
</evidence>
<sequence>MTHYPSTDPVCVGPTKINDCYNEIVNGTINEKCHCLEYFDKPLSFMGARLFCSYNSSELAVFHSARRQRLKSWLKQINPKSKFWIGYSKPKGQTIWQWEDGHIDADETIWCGYPTLHSTSDLCGAAVYDNVLEDVCLSENLECVADDKDDTVEHPFICERRVTVKNDEQYKNMSFLLPHIYPKYIEHEQPYSVIMLGLTLAVIGLIFLLIIMICYRNNTPPY</sequence>
<dbReference type="Proteomes" id="UP001187531">
    <property type="component" value="Unassembled WGS sequence"/>
</dbReference>
<dbReference type="EMBL" id="JAVRJZ010000003">
    <property type="protein sequence ID" value="KAK2724630.1"/>
    <property type="molecule type" value="Genomic_DNA"/>
</dbReference>
<evidence type="ECO:0000259" key="2">
    <source>
        <dbReference type="PROSITE" id="PS50041"/>
    </source>
</evidence>
<evidence type="ECO:0000256" key="1">
    <source>
        <dbReference type="SAM" id="Phobius"/>
    </source>
</evidence>
<keyword evidence="1" id="KW-0812">Transmembrane</keyword>
<keyword evidence="4" id="KW-1185">Reference proteome</keyword>
<dbReference type="InterPro" id="IPR016186">
    <property type="entry name" value="C-type_lectin-like/link_sf"/>
</dbReference>
<dbReference type="AlphaFoldDB" id="A0AA88I5Q9"/>
<evidence type="ECO:0000313" key="4">
    <source>
        <dbReference type="Proteomes" id="UP001187531"/>
    </source>
</evidence>
<dbReference type="CDD" id="cd00037">
    <property type="entry name" value="CLECT"/>
    <property type="match status" value="1"/>
</dbReference>
<keyword evidence="1" id="KW-0472">Membrane</keyword>
<reference evidence="3" key="1">
    <citation type="submission" date="2023-07" db="EMBL/GenBank/DDBJ databases">
        <title>Chromosome-level genome assembly of Artemia franciscana.</title>
        <authorList>
            <person name="Jo E."/>
        </authorList>
    </citation>
    <scope>NUCLEOTIDE SEQUENCE</scope>
    <source>
        <tissue evidence="3">Whole body</tissue>
    </source>
</reference>